<dbReference type="GO" id="GO:0070301">
    <property type="term" value="P:cellular response to hydrogen peroxide"/>
    <property type="evidence" value="ECO:0007669"/>
    <property type="project" value="TreeGrafter"/>
</dbReference>
<feature type="region of interest" description="Disordered" evidence="6">
    <location>
        <begin position="232"/>
        <end position="278"/>
    </location>
</feature>
<dbReference type="Gene3D" id="1.10.10.10">
    <property type="entry name" value="Winged helix-like DNA-binding domain superfamily/Winged helix DNA-binding domain"/>
    <property type="match status" value="1"/>
</dbReference>
<keyword evidence="2" id="KW-0597">Phosphoprotein</keyword>
<evidence type="ECO:0000259" key="7">
    <source>
        <dbReference type="PROSITE" id="PS51057"/>
    </source>
</evidence>
<evidence type="ECO:0000313" key="8">
    <source>
        <dbReference type="EMBL" id="KAK3556327.1"/>
    </source>
</evidence>
<dbReference type="InterPro" id="IPR036397">
    <property type="entry name" value="RNaseH_sf"/>
</dbReference>
<evidence type="ECO:0000256" key="1">
    <source>
        <dbReference type="ARBA" id="ARBA00015005"/>
    </source>
</evidence>
<feature type="region of interest" description="Disordered" evidence="6">
    <location>
        <begin position="413"/>
        <end position="437"/>
    </location>
</feature>
<dbReference type="SUPFAM" id="SSF46689">
    <property type="entry name" value="Homeodomain-like"/>
    <property type="match status" value="1"/>
</dbReference>
<accession>A0AAE0VF68</accession>
<protein>
    <recommendedName>
        <fullName evidence="1">Oxidative stress-responsive serine-rich protein 1</fullName>
    </recommendedName>
    <alternativeName>
        <fullName evidence="5">Oxidative stress-responsive protein 1</fullName>
    </alternativeName>
    <alternativeName>
        <fullName evidence="4">Peroxide-inducible transcript 1 protein</fullName>
    </alternativeName>
</protein>
<evidence type="ECO:0000256" key="5">
    <source>
        <dbReference type="ARBA" id="ARBA00031405"/>
    </source>
</evidence>
<dbReference type="PANTHER" id="PTHR31383:SF2">
    <property type="entry name" value="OXIDATIVE STRESS-RESPONSIVE SERINE-RICH PROTEIN 1"/>
    <property type="match status" value="1"/>
</dbReference>
<name>A0AAE0VF68_9TELE</name>
<evidence type="ECO:0000256" key="6">
    <source>
        <dbReference type="SAM" id="MobiDB-lite"/>
    </source>
</evidence>
<dbReference type="PROSITE" id="PS51057">
    <property type="entry name" value="PAIRED_2"/>
    <property type="match status" value="1"/>
</dbReference>
<dbReference type="Proteomes" id="UP001274896">
    <property type="component" value="Unassembled WGS sequence"/>
</dbReference>
<dbReference type="InterPro" id="IPR001523">
    <property type="entry name" value="Paired_dom"/>
</dbReference>
<sequence length="477" mass="54079">MGRGSPIPPMLRQKIVEQYQKGVSQRKIAKSLKLSSSTVHNIIQRFRESGTISVHKGQGRKTILDARDLRALRRHCITYRNATLMEITTWAQEYFQKTLSVNTIHHAICRCRLKLYRSKKKPYLNMIQKCRRFLWAKAHLKWTVAKWKTVLWSDESKFEVLFGKLGRHVIRTKEDKDNPSCYQRSVQKPASLLVWGCMRACGMGSLHIWKGTINAESSVAAVRVSEALASRAGSRISTDGTKPKITSPKENWHGCSRKSSRGLTRNQRRRRSKSPILHPPKFTYCSSKMQFKHKSSTELQDTSTSLLVPAKKELLSSVAHSPIFGSMGYDSSIPLESKISPLNRVAPFGNESRSDVKDEKTNTLEEAQSPAADFKSLCQLQESGVCQCTNWQGMEVYSFTGLRDVISECERKLPSSPDTAQNTRTVNASSASSSPRSCSEQARVYVDDITIEDLSGYLEYYLYIPKKMSHMAEMMYT</sequence>
<organism evidence="8 9">
    <name type="scientific">Hemibagrus guttatus</name>
    <dbReference type="NCBI Taxonomy" id="175788"/>
    <lineage>
        <taxon>Eukaryota</taxon>
        <taxon>Metazoa</taxon>
        <taxon>Chordata</taxon>
        <taxon>Craniata</taxon>
        <taxon>Vertebrata</taxon>
        <taxon>Euteleostomi</taxon>
        <taxon>Actinopterygii</taxon>
        <taxon>Neopterygii</taxon>
        <taxon>Teleostei</taxon>
        <taxon>Ostariophysi</taxon>
        <taxon>Siluriformes</taxon>
        <taxon>Bagridae</taxon>
        <taxon>Hemibagrus</taxon>
    </lineage>
</organism>
<reference evidence="8" key="1">
    <citation type="submission" date="2023-06" db="EMBL/GenBank/DDBJ databases">
        <title>Male Hemibagrus guttatus genome.</title>
        <authorList>
            <person name="Bian C."/>
        </authorList>
    </citation>
    <scope>NUCLEOTIDE SEQUENCE</scope>
    <source>
        <strain evidence="8">Male_cb2023</strain>
        <tissue evidence="8">Muscle</tissue>
    </source>
</reference>
<dbReference type="InterPro" id="IPR009057">
    <property type="entry name" value="Homeodomain-like_sf"/>
</dbReference>
<evidence type="ECO:0000313" key="9">
    <source>
        <dbReference type="Proteomes" id="UP001274896"/>
    </source>
</evidence>
<comment type="caution">
    <text evidence="8">The sequence shown here is derived from an EMBL/GenBank/DDBJ whole genome shotgun (WGS) entry which is preliminary data.</text>
</comment>
<evidence type="ECO:0000256" key="3">
    <source>
        <dbReference type="ARBA" id="ARBA00022724"/>
    </source>
</evidence>
<evidence type="ECO:0000256" key="4">
    <source>
        <dbReference type="ARBA" id="ARBA00029721"/>
    </source>
</evidence>
<feature type="compositionally biased region" description="Basic residues" evidence="6">
    <location>
        <begin position="255"/>
        <end position="273"/>
    </location>
</feature>
<dbReference type="PANTHER" id="PTHR31383">
    <property type="entry name" value="OXIDATIVE STRESS-RESPONSE SERINE-RICH PROTEIN 1"/>
    <property type="match status" value="1"/>
</dbReference>
<dbReference type="InterPro" id="IPR008494">
    <property type="entry name" value="DUF776"/>
</dbReference>
<feature type="compositionally biased region" description="Polar residues" evidence="6">
    <location>
        <begin position="416"/>
        <end position="428"/>
    </location>
</feature>
<gene>
    <name evidence="8" type="ORF">QTP70_007109</name>
</gene>
<dbReference type="AlphaFoldDB" id="A0AAE0VF68"/>
<dbReference type="EMBL" id="JAUCMX010000001">
    <property type="protein sequence ID" value="KAK3556327.1"/>
    <property type="molecule type" value="Genomic_DNA"/>
</dbReference>
<keyword evidence="9" id="KW-1185">Reference proteome</keyword>
<evidence type="ECO:0000256" key="2">
    <source>
        <dbReference type="ARBA" id="ARBA00022553"/>
    </source>
</evidence>
<dbReference type="Pfam" id="PF05604">
    <property type="entry name" value="DUF776"/>
    <property type="match status" value="1"/>
</dbReference>
<feature type="domain" description="Paired" evidence="7">
    <location>
        <begin position="1"/>
        <end position="134"/>
    </location>
</feature>
<dbReference type="InterPro" id="IPR036388">
    <property type="entry name" value="WH-like_DNA-bd_sf"/>
</dbReference>
<dbReference type="GO" id="GO:0006355">
    <property type="term" value="P:regulation of DNA-templated transcription"/>
    <property type="evidence" value="ECO:0007669"/>
    <property type="project" value="InterPro"/>
</dbReference>
<proteinExistence type="predicted"/>
<dbReference type="GO" id="GO:0003677">
    <property type="term" value="F:DNA binding"/>
    <property type="evidence" value="ECO:0007669"/>
    <property type="project" value="InterPro"/>
</dbReference>
<dbReference type="Pfam" id="PF13518">
    <property type="entry name" value="HTH_28"/>
    <property type="match status" value="1"/>
</dbReference>
<dbReference type="Gene3D" id="3.30.420.10">
    <property type="entry name" value="Ribonuclease H-like superfamily/Ribonuclease H"/>
    <property type="match status" value="1"/>
</dbReference>
<dbReference type="InterPro" id="IPR055247">
    <property type="entry name" value="InsJ-like_HTH"/>
</dbReference>
<keyword evidence="3" id="KW-0563">Paired box</keyword>